<keyword evidence="8 17" id="KW-0418">Kinase</keyword>
<evidence type="ECO:0000256" key="1">
    <source>
        <dbReference type="ARBA" id="ARBA00004162"/>
    </source>
</evidence>
<evidence type="ECO:0000256" key="4">
    <source>
        <dbReference type="ARBA" id="ARBA00022527"/>
    </source>
</evidence>
<evidence type="ECO:0000256" key="2">
    <source>
        <dbReference type="ARBA" id="ARBA00012513"/>
    </source>
</evidence>
<dbReference type="Pfam" id="PF00069">
    <property type="entry name" value="Pkinase"/>
    <property type="match status" value="1"/>
</dbReference>
<dbReference type="InterPro" id="IPR008271">
    <property type="entry name" value="Ser/Thr_kinase_AS"/>
</dbReference>
<feature type="binding site" evidence="12">
    <location>
        <position position="25"/>
    </location>
    <ligand>
        <name>ATP</name>
        <dbReference type="ChEBI" id="CHEBI:30616"/>
    </ligand>
</feature>
<keyword evidence="10 14" id="KW-1133">Transmembrane helix</keyword>
<evidence type="ECO:0000256" key="5">
    <source>
        <dbReference type="ARBA" id="ARBA00022679"/>
    </source>
</evidence>
<dbReference type="InterPro" id="IPR002130">
    <property type="entry name" value="Cyclophilin-type_PPIase_dom"/>
</dbReference>
<dbReference type="SMART" id="SM00220">
    <property type="entry name" value="S_TKc"/>
    <property type="match status" value="1"/>
</dbReference>
<feature type="region of interest" description="Disordered" evidence="13">
    <location>
        <begin position="395"/>
        <end position="414"/>
    </location>
</feature>
<feature type="domain" description="PPIase cyclophilin-type" evidence="16">
    <location>
        <begin position="426"/>
        <end position="583"/>
    </location>
</feature>
<dbReference type="Gene3D" id="3.30.200.20">
    <property type="entry name" value="Phosphorylase Kinase, domain 1"/>
    <property type="match status" value="1"/>
</dbReference>
<dbReference type="CDD" id="cd14014">
    <property type="entry name" value="STKc_PknB_like"/>
    <property type="match status" value="1"/>
</dbReference>
<dbReference type="GO" id="GO:0003755">
    <property type="term" value="F:peptidyl-prolyl cis-trans isomerase activity"/>
    <property type="evidence" value="ECO:0007669"/>
    <property type="project" value="InterPro"/>
</dbReference>
<keyword evidence="11 14" id="KW-0472">Membrane</keyword>
<reference evidence="18" key="1">
    <citation type="submission" date="2020-07" db="EMBL/GenBank/DDBJ databases">
        <title>Description of Mycobacterium gordonae subsp. intergordonae subsp.nov. and Mycobacterium gordonae subsp. gordonae subsp. nov.</title>
        <authorList>
            <person name="Yu X."/>
        </authorList>
    </citation>
    <scope>NUCLEOTIDE SEQUENCE [LARGE SCALE GENOMIC DNA]</scope>
    <source>
        <strain evidence="18">24</strain>
    </source>
</reference>
<feature type="domain" description="Protein kinase" evidence="15">
    <location>
        <begin position="1"/>
        <end position="256"/>
    </location>
</feature>
<evidence type="ECO:0000256" key="13">
    <source>
        <dbReference type="SAM" id="MobiDB-lite"/>
    </source>
</evidence>
<evidence type="ECO:0000256" key="12">
    <source>
        <dbReference type="PROSITE-ProRule" id="PRU10141"/>
    </source>
</evidence>
<dbReference type="PROSITE" id="PS00107">
    <property type="entry name" value="PROTEIN_KINASE_ATP"/>
    <property type="match status" value="1"/>
</dbReference>
<evidence type="ECO:0000259" key="15">
    <source>
        <dbReference type="PROSITE" id="PS50011"/>
    </source>
</evidence>
<keyword evidence="18" id="KW-1185">Reference proteome</keyword>
<feature type="compositionally biased region" description="Polar residues" evidence="13">
    <location>
        <begin position="349"/>
        <end position="363"/>
    </location>
</feature>
<comment type="subcellular location">
    <subcellularLocation>
        <location evidence="1">Cell membrane</location>
        <topology evidence="1">Single-pass membrane protein</topology>
    </subcellularLocation>
</comment>
<reference evidence="18" key="3">
    <citation type="submission" date="2023-07" db="EMBL/GenBank/DDBJ databases">
        <title>Description of Mycobacterium gordonae subsp. intergordonae subsp.nov. and Mycobacterium gordonae subsp. gordonae subsp. nov.</title>
        <authorList>
            <person name="Huang H."/>
        </authorList>
    </citation>
    <scope>NUCLEOTIDE SEQUENCE [LARGE SCALE GENOMIC DNA]</scope>
    <source>
        <strain evidence="18">24</strain>
    </source>
</reference>
<dbReference type="InterPro" id="IPR000719">
    <property type="entry name" value="Prot_kinase_dom"/>
</dbReference>
<name>A0A7D6E5J0_9MYCO</name>
<evidence type="ECO:0000256" key="10">
    <source>
        <dbReference type="ARBA" id="ARBA00022989"/>
    </source>
</evidence>
<keyword evidence="9 12" id="KW-0067">ATP-binding</keyword>
<dbReference type="PANTHER" id="PTHR43289">
    <property type="entry name" value="MITOGEN-ACTIVATED PROTEIN KINASE KINASE KINASE 20-RELATED"/>
    <property type="match status" value="1"/>
</dbReference>
<evidence type="ECO:0000256" key="6">
    <source>
        <dbReference type="ARBA" id="ARBA00022692"/>
    </source>
</evidence>
<keyword evidence="3" id="KW-1003">Cell membrane</keyword>
<organism evidence="17 18">
    <name type="scientific">Mycobacterium vicinigordonae</name>
    <dbReference type="NCBI Taxonomy" id="1719132"/>
    <lineage>
        <taxon>Bacteria</taxon>
        <taxon>Bacillati</taxon>
        <taxon>Actinomycetota</taxon>
        <taxon>Actinomycetes</taxon>
        <taxon>Mycobacteriales</taxon>
        <taxon>Mycobacteriaceae</taxon>
        <taxon>Mycobacterium</taxon>
    </lineage>
</organism>
<dbReference type="PROSITE" id="PS00108">
    <property type="entry name" value="PROTEIN_KINASE_ST"/>
    <property type="match status" value="1"/>
</dbReference>
<keyword evidence="6 14" id="KW-0812">Transmembrane</keyword>
<reference evidence="17 18" key="2">
    <citation type="submission" date="2020-07" db="EMBL/GenBank/DDBJ databases">
        <authorList>
            <person name="Yu X."/>
        </authorList>
    </citation>
    <scope>NUCLEOTIDE SEQUENCE [LARGE SCALE GENOMIC DNA]</scope>
    <source>
        <strain evidence="18">24</strain>
    </source>
</reference>
<keyword evidence="5" id="KW-0808">Transferase</keyword>
<dbReference type="PROSITE" id="PS50072">
    <property type="entry name" value="CSA_PPIASE_2"/>
    <property type="match status" value="1"/>
</dbReference>
<evidence type="ECO:0000256" key="3">
    <source>
        <dbReference type="ARBA" id="ARBA00022475"/>
    </source>
</evidence>
<dbReference type="InterPro" id="IPR011009">
    <property type="entry name" value="Kinase-like_dom_sf"/>
</dbReference>
<evidence type="ECO:0000313" key="17">
    <source>
        <dbReference type="EMBL" id="QLL10161.1"/>
    </source>
</evidence>
<dbReference type="Proteomes" id="UP000510682">
    <property type="component" value="Chromosome"/>
</dbReference>
<dbReference type="GO" id="GO:0005886">
    <property type="term" value="C:plasma membrane"/>
    <property type="evidence" value="ECO:0007669"/>
    <property type="project" value="UniProtKB-SubCell"/>
</dbReference>
<dbReference type="PANTHER" id="PTHR43289:SF6">
    <property type="entry name" value="SERINE_THREONINE-PROTEIN KINASE NEKL-3"/>
    <property type="match status" value="1"/>
</dbReference>
<dbReference type="GO" id="GO:0005524">
    <property type="term" value="F:ATP binding"/>
    <property type="evidence" value="ECO:0007669"/>
    <property type="project" value="UniProtKB-UniRule"/>
</dbReference>
<evidence type="ECO:0000256" key="11">
    <source>
        <dbReference type="ARBA" id="ARBA00023136"/>
    </source>
</evidence>
<evidence type="ECO:0000313" key="18">
    <source>
        <dbReference type="Proteomes" id="UP000510682"/>
    </source>
</evidence>
<dbReference type="SUPFAM" id="SSF56112">
    <property type="entry name" value="Protein kinase-like (PK-like)"/>
    <property type="match status" value="1"/>
</dbReference>
<evidence type="ECO:0000256" key="9">
    <source>
        <dbReference type="ARBA" id="ARBA00022840"/>
    </source>
</evidence>
<feature type="region of interest" description="Disordered" evidence="13">
    <location>
        <begin position="345"/>
        <end position="390"/>
    </location>
</feature>
<sequence>MLGRGGMGEVYRAHDTITERIVAVKVLPADLAGDAAFEQRFRREARTAATINDPHVVPIHNYGEIDGRLYVDMRLIEGRDLGTLIADEGGRLNAARAVAIIEQVASALDSAHQEQLVHRDVKPSNILITGRDFAYLIDFGIARAAADTAMTKTGHMIGTLAYMAPERFNGTTDPGSDVYALACVLYECLTGERPYPGDSLEEQVAGHLTKPPPRPSVRCPDLPQALDAVIARGMAKNPQDRYRTASEFARAARVALTGPVGSAWTTPIAHAPAPHPAIQPAGFPGWPPASEHLRTEPNFGVQPERQQRAELARRRRIQWIAGGAVAAAVAVVAVVTAVAVAVGTDDHSGSTTSRGTSVDSSFASPPPAQFGSATPLPPFRPSSGVGANCQYPATSERAAKEVKPPRTGTVPTDPAQVSVSMVTNQGNIGLMLANNESPCTVNSFISLATQGYFKDTKCHRLTTAKALSVLQCGHPAGNGTGGPGYQFGNEYPTDQYPAQDPKLQQPVVYPRGTLAMANAGPDTNGSQFFLVYRDSALPPNYTVFGTVQADGLATLDRIAAAGVVGGGQDGSPATDVVITSVLPD</sequence>
<dbReference type="PRINTS" id="PR00153">
    <property type="entry name" value="CSAPPISMRASE"/>
</dbReference>
<proteinExistence type="predicted"/>
<dbReference type="AlphaFoldDB" id="A0A7D6E5J0"/>
<protein>
    <recommendedName>
        <fullName evidence="2">non-specific serine/threonine protein kinase</fullName>
        <ecNumber evidence="2">2.7.11.1</ecNumber>
    </recommendedName>
</protein>
<dbReference type="Gene3D" id="2.40.100.10">
    <property type="entry name" value="Cyclophilin-like"/>
    <property type="match status" value="1"/>
</dbReference>
<accession>A0A7D6E5J0</accession>
<dbReference type="InterPro" id="IPR029000">
    <property type="entry name" value="Cyclophilin-like_dom_sf"/>
</dbReference>
<keyword evidence="4" id="KW-0723">Serine/threonine-protein kinase</keyword>
<evidence type="ECO:0000256" key="8">
    <source>
        <dbReference type="ARBA" id="ARBA00022777"/>
    </source>
</evidence>
<gene>
    <name evidence="17" type="ORF">H0P51_11625</name>
</gene>
<evidence type="ECO:0000256" key="14">
    <source>
        <dbReference type="SAM" id="Phobius"/>
    </source>
</evidence>
<dbReference type="KEGG" id="mgor:H0P51_11625"/>
<dbReference type="EC" id="2.7.11.1" evidence="2"/>
<feature type="transmembrane region" description="Helical" evidence="14">
    <location>
        <begin position="317"/>
        <end position="342"/>
    </location>
</feature>
<dbReference type="SUPFAM" id="SSF50891">
    <property type="entry name" value="Cyclophilin-like"/>
    <property type="match status" value="1"/>
</dbReference>
<evidence type="ECO:0000256" key="7">
    <source>
        <dbReference type="ARBA" id="ARBA00022741"/>
    </source>
</evidence>
<dbReference type="CDD" id="cd00317">
    <property type="entry name" value="cyclophilin"/>
    <property type="match status" value="1"/>
</dbReference>
<dbReference type="FunFam" id="1.10.510.10:FF:000021">
    <property type="entry name" value="Serine/threonine protein kinase"/>
    <property type="match status" value="1"/>
</dbReference>
<dbReference type="Pfam" id="PF00160">
    <property type="entry name" value="Pro_isomerase"/>
    <property type="match status" value="1"/>
</dbReference>
<dbReference type="PROSITE" id="PS50011">
    <property type="entry name" value="PROTEIN_KINASE_DOM"/>
    <property type="match status" value="1"/>
</dbReference>
<dbReference type="EMBL" id="CP059165">
    <property type="protein sequence ID" value="QLL10161.1"/>
    <property type="molecule type" value="Genomic_DNA"/>
</dbReference>
<evidence type="ECO:0000259" key="16">
    <source>
        <dbReference type="PROSITE" id="PS50072"/>
    </source>
</evidence>
<dbReference type="GO" id="GO:0004674">
    <property type="term" value="F:protein serine/threonine kinase activity"/>
    <property type="evidence" value="ECO:0007669"/>
    <property type="project" value="UniProtKB-KW"/>
</dbReference>
<keyword evidence="7 12" id="KW-0547">Nucleotide-binding</keyword>
<dbReference type="InterPro" id="IPR017441">
    <property type="entry name" value="Protein_kinase_ATP_BS"/>
</dbReference>
<dbReference type="GO" id="GO:0080090">
    <property type="term" value="P:regulation of primary metabolic process"/>
    <property type="evidence" value="ECO:0007669"/>
    <property type="project" value="UniProtKB-ARBA"/>
</dbReference>
<dbReference type="Gene3D" id="1.10.510.10">
    <property type="entry name" value="Transferase(Phosphotransferase) domain 1"/>
    <property type="match status" value="1"/>
</dbReference>